<evidence type="ECO:0000313" key="3">
    <source>
        <dbReference type="Proteomes" id="UP001443914"/>
    </source>
</evidence>
<dbReference type="PANTHER" id="PTHR34189">
    <property type="entry name" value="TRANSMEMBRANE PROTEIN"/>
    <property type="match status" value="1"/>
</dbReference>
<name>A0AAW1GWB0_SAPOF</name>
<dbReference type="EMBL" id="JBDFQZ010000013">
    <property type="protein sequence ID" value="KAK9667967.1"/>
    <property type="molecule type" value="Genomic_DNA"/>
</dbReference>
<dbReference type="PANTHER" id="PTHR34189:SF13">
    <property type="entry name" value="TRANSMEMBRANE PROTEIN"/>
    <property type="match status" value="1"/>
</dbReference>
<dbReference type="AlphaFoldDB" id="A0AAW1GWB0"/>
<gene>
    <name evidence="2" type="ORF">RND81_13G024600</name>
</gene>
<proteinExistence type="predicted"/>
<organism evidence="2 3">
    <name type="scientific">Saponaria officinalis</name>
    <name type="common">Common soapwort</name>
    <name type="synonym">Lychnis saponaria</name>
    <dbReference type="NCBI Taxonomy" id="3572"/>
    <lineage>
        <taxon>Eukaryota</taxon>
        <taxon>Viridiplantae</taxon>
        <taxon>Streptophyta</taxon>
        <taxon>Embryophyta</taxon>
        <taxon>Tracheophyta</taxon>
        <taxon>Spermatophyta</taxon>
        <taxon>Magnoliopsida</taxon>
        <taxon>eudicotyledons</taxon>
        <taxon>Gunneridae</taxon>
        <taxon>Pentapetalae</taxon>
        <taxon>Caryophyllales</taxon>
        <taxon>Caryophyllaceae</taxon>
        <taxon>Caryophylleae</taxon>
        <taxon>Saponaria</taxon>
    </lineage>
</organism>
<keyword evidence="1" id="KW-0812">Transmembrane</keyword>
<keyword evidence="1" id="KW-0472">Membrane</keyword>
<evidence type="ECO:0000256" key="1">
    <source>
        <dbReference type="SAM" id="Phobius"/>
    </source>
</evidence>
<evidence type="ECO:0000313" key="2">
    <source>
        <dbReference type="EMBL" id="KAK9667967.1"/>
    </source>
</evidence>
<reference evidence="2" key="1">
    <citation type="submission" date="2024-03" db="EMBL/GenBank/DDBJ databases">
        <title>WGS assembly of Saponaria officinalis var. Norfolk2.</title>
        <authorList>
            <person name="Jenkins J."/>
            <person name="Shu S."/>
            <person name="Grimwood J."/>
            <person name="Barry K."/>
            <person name="Goodstein D."/>
            <person name="Schmutz J."/>
            <person name="Leebens-Mack J."/>
            <person name="Osbourn A."/>
        </authorList>
    </citation>
    <scope>NUCLEOTIDE SEQUENCE [LARGE SCALE GENOMIC DNA]</scope>
    <source>
        <strain evidence="2">JIC</strain>
    </source>
</reference>
<protein>
    <recommendedName>
        <fullName evidence="4">Transmembrane protein</fullName>
    </recommendedName>
</protein>
<dbReference type="Proteomes" id="UP001443914">
    <property type="component" value="Unassembled WGS sequence"/>
</dbReference>
<comment type="caution">
    <text evidence="2">The sequence shown here is derived from an EMBL/GenBank/DDBJ whole genome shotgun (WGS) entry which is preliminary data.</text>
</comment>
<sequence length="140" mass="15388">MHRSASNTRVADDFYKNSSAYYSSSPAPADGDVAGNLPMYNPTSHVAKKERSHVRSAENAVHLIPLVLVFCAAILWFFSNPVDVVNKMPDTLVARHEGLKAAGGVDIDGTQNSLLAHLELDDSDLLRRHSIQTTNRKRSM</sequence>
<keyword evidence="1" id="KW-1133">Transmembrane helix</keyword>
<feature type="transmembrane region" description="Helical" evidence="1">
    <location>
        <begin position="59"/>
        <end position="78"/>
    </location>
</feature>
<evidence type="ECO:0008006" key="4">
    <source>
        <dbReference type="Google" id="ProtNLM"/>
    </source>
</evidence>
<accession>A0AAW1GWB0</accession>
<keyword evidence="3" id="KW-1185">Reference proteome</keyword>